<name>A0A9B2JK58_BOMTE</name>
<keyword evidence="1" id="KW-0175">Coiled coil</keyword>
<dbReference type="CTD" id="38786"/>
<feature type="region of interest" description="Disordered" evidence="2">
    <location>
        <begin position="789"/>
        <end position="811"/>
    </location>
</feature>
<sequence length="1091" mass="119982">MTTTERIASYSLAPRIFSFFKNGNHEMSVPPTNEQPGFEMEMTPLEDNSLKVSPVQNVARQDSGVPEDLASPLVEADKPLHEDDMDSTINSDCNITVIHVTESSEATKPDATLNNERKDYTGEGKDSKDGSDSGVEGCATEVPRVRSRNSIDYASSCGGLDEASCDSSLVSCCSVYEDPCATLPDDVRLTNGGEGTSEGGSESSSIAGSVSARANRTNAKRTVAVSNTSKKKTTTTETQKNTRVKPTPLSTNYSATPARSKPRTATPRGILCKTQPTTRDRARSREKSAVKENSNDNTANNSRATTTFRSGLNSMPPRTRTRPIPDSLPSVLTTEINKDLAQRGRGQSGSCRSRGGSSTRGARTPSSTPSEEIRKPLSTPRVPYTGRAEASKASRPDKMTTSTDNKALDTYATLPRRNRNKISIAKVSEKTDRTTRSRPGSRDASLSRQQIEKKTTAKDSSGHKSLPPYPRHKTVEKTRIYHEISVQTGLTGHDIENALSGVPSAVTGPEVVERLHEQCQTEGTWEDMHTMQTDLKRLNEETSQQKEENEKLKSEIVEVKRLLEEEQADHAFARQELDRNAQRVLAMLGTPQSEHAEGSDSFLELECHLQSSGQVVANQQLEIADLQSLCRMLSRDLEKSLAAQKALLQQQQELEAESAEMQDFLQEEKATLADALKEAETELAKKEELLTKRELELERQTEECKHLVRISEQRRQENLSMSMKLNAVERRSRELLLTQGAAVSGAAVALSGLGTRLEGLVDQLITSYSISVKDLEDVIYHNEAYSRSNSSIESSPVSSKHSLKECTPSPKSGSFVSAVIGAIRNAATHPFATKNTDKKSTLESAKQMYKELSMESSSDLLDFETEPCLMMESVLEDVPLPDTYSHNMVSSSDSLRRALSFPETVDESNLKKTRTNEECSSLTNLTQAILHRRKVENEEDDDCDSISESDTGTNEGPLASDYCPAVGLVDQVIDVDNLVTKLLKVLRIIQLDNDTCIQELKEEKSELETKLEVTVTELEELRKIVDSLHQSDEILSNTSDRRRSVMENCRLLIKEAGKEELKFDEPAVANNSGGATNCEDLNANAAAQPSS</sequence>
<dbReference type="Proteomes" id="UP000835206">
    <property type="component" value="Chromosome 5"/>
</dbReference>
<feature type="compositionally biased region" description="Low complexity" evidence="2">
    <location>
        <begin position="789"/>
        <end position="800"/>
    </location>
</feature>
<feature type="coiled-coil region" evidence="1">
    <location>
        <begin position="634"/>
        <end position="703"/>
    </location>
</feature>
<proteinExistence type="predicted"/>
<feature type="compositionally biased region" description="Acidic residues" evidence="2">
    <location>
        <begin position="937"/>
        <end position="947"/>
    </location>
</feature>
<gene>
    <name evidence="4" type="primary">LOC100642565</name>
</gene>
<evidence type="ECO:0000313" key="4">
    <source>
        <dbReference type="RefSeq" id="XP_012164385.2"/>
    </source>
</evidence>
<feature type="compositionally biased region" description="Basic and acidic residues" evidence="2">
    <location>
        <begin position="278"/>
        <end position="294"/>
    </location>
</feature>
<organism evidence="3 4">
    <name type="scientific">Bombus terrestris</name>
    <name type="common">Buff-tailed bumblebee</name>
    <name type="synonym">Apis terrestris</name>
    <dbReference type="NCBI Taxonomy" id="30195"/>
    <lineage>
        <taxon>Eukaryota</taxon>
        <taxon>Metazoa</taxon>
        <taxon>Ecdysozoa</taxon>
        <taxon>Arthropoda</taxon>
        <taxon>Hexapoda</taxon>
        <taxon>Insecta</taxon>
        <taxon>Pterygota</taxon>
        <taxon>Neoptera</taxon>
        <taxon>Endopterygota</taxon>
        <taxon>Hymenoptera</taxon>
        <taxon>Apocrita</taxon>
        <taxon>Aculeata</taxon>
        <taxon>Apoidea</taxon>
        <taxon>Anthophila</taxon>
        <taxon>Apidae</taxon>
        <taxon>Bombus</taxon>
        <taxon>Bombus</taxon>
    </lineage>
</organism>
<keyword evidence="3" id="KW-1185">Reference proteome</keyword>
<feature type="compositionally biased region" description="Polar residues" evidence="2">
    <location>
        <begin position="295"/>
        <end position="313"/>
    </location>
</feature>
<feature type="coiled-coil region" evidence="1">
    <location>
        <begin position="997"/>
        <end position="1024"/>
    </location>
</feature>
<feature type="compositionally biased region" description="Low complexity" evidence="2">
    <location>
        <begin position="199"/>
        <end position="211"/>
    </location>
</feature>
<evidence type="ECO:0000313" key="3">
    <source>
        <dbReference type="Proteomes" id="UP000835206"/>
    </source>
</evidence>
<feature type="region of interest" description="Disordered" evidence="2">
    <location>
        <begin position="191"/>
        <end position="475"/>
    </location>
</feature>
<reference evidence="4" key="1">
    <citation type="submission" date="2025-08" db="UniProtKB">
        <authorList>
            <consortium name="RefSeq"/>
        </authorList>
    </citation>
    <scope>IDENTIFICATION</scope>
</reference>
<feature type="compositionally biased region" description="Polar residues" evidence="2">
    <location>
        <begin position="248"/>
        <end position="257"/>
    </location>
</feature>
<feature type="coiled-coil region" evidence="1">
    <location>
        <begin position="528"/>
        <end position="583"/>
    </location>
</feature>
<feature type="compositionally biased region" description="Basic and acidic residues" evidence="2">
    <location>
        <begin position="389"/>
        <end position="398"/>
    </location>
</feature>
<dbReference type="KEGG" id="bter:100642565"/>
<dbReference type="RefSeq" id="XP_012164385.2">
    <property type="nucleotide sequence ID" value="XM_012308995.3"/>
</dbReference>
<feature type="compositionally biased region" description="Basic and acidic residues" evidence="2">
    <location>
        <begin position="450"/>
        <end position="462"/>
    </location>
</feature>
<accession>A0A9B2JK58</accession>
<feature type="region of interest" description="Disordered" evidence="2">
    <location>
        <begin position="105"/>
        <end position="141"/>
    </location>
</feature>
<dbReference type="GeneID" id="100642565"/>
<feature type="region of interest" description="Disordered" evidence="2">
    <location>
        <begin position="1071"/>
        <end position="1091"/>
    </location>
</feature>
<evidence type="ECO:0000256" key="1">
    <source>
        <dbReference type="SAM" id="Coils"/>
    </source>
</evidence>
<feature type="compositionally biased region" description="Low complexity" evidence="2">
    <location>
        <begin position="343"/>
        <end position="370"/>
    </location>
</feature>
<dbReference type="OrthoDB" id="7475679at2759"/>
<protein>
    <submittedName>
        <fullName evidence="4">Uncharacterized protein LOC100642565 isoform X1</fullName>
    </submittedName>
</protein>
<dbReference type="AlphaFoldDB" id="A0A9B2JK58"/>
<feature type="compositionally biased region" description="Basic and acidic residues" evidence="2">
    <location>
        <begin position="115"/>
        <end position="131"/>
    </location>
</feature>
<evidence type="ECO:0000256" key="2">
    <source>
        <dbReference type="SAM" id="MobiDB-lite"/>
    </source>
</evidence>
<feature type="region of interest" description="Disordered" evidence="2">
    <location>
        <begin position="936"/>
        <end position="958"/>
    </location>
</feature>
<feature type="compositionally biased region" description="Low complexity" evidence="2">
    <location>
        <begin position="235"/>
        <end position="245"/>
    </location>
</feature>